<dbReference type="EMBL" id="CAJMWY010000002">
    <property type="protein sequence ID" value="CAE6408913.1"/>
    <property type="molecule type" value="Genomic_DNA"/>
</dbReference>
<proteinExistence type="predicted"/>
<dbReference type="Proteomes" id="UP000663861">
    <property type="component" value="Unassembled WGS sequence"/>
</dbReference>
<comment type="caution">
    <text evidence="1">The sequence shown here is derived from an EMBL/GenBank/DDBJ whole genome shotgun (WGS) entry which is preliminary data.</text>
</comment>
<evidence type="ECO:0000313" key="1">
    <source>
        <dbReference type="EMBL" id="CAE6408913.1"/>
    </source>
</evidence>
<reference evidence="1" key="1">
    <citation type="submission" date="2021-01" db="EMBL/GenBank/DDBJ databases">
        <authorList>
            <person name="Kaushik A."/>
        </authorList>
    </citation>
    <scope>NUCLEOTIDE SEQUENCE</scope>
    <source>
        <strain evidence="1">AG4-RS23</strain>
    </source>
</reference>
<dbReference type="AlphaFoldDB" id="A0A8H2X048"/>
<evidence type="ECO:0000313" key="2">
    <source>
        <dbReference type="Proteomes" id="UP000663861"/>
    </source>
</evidence>
<accession>A0A8H2X048</accession>
<sequence length="194" mass="22140">MPFFPNLTIEQRNLLFAQMTSESRVNGFWNAVLAQAAYFPIDQQNQPNYLVSPEERINAASRLDLYITRLEWVGNPARQVNLVPVAVYEGKGSTAGDTWDSIRRQLHDYGQAITNQTPNLPGVYLMGGKGQDARFWFYKRGYYTNPLPIWVERGRVIVKDSSQLPTLYNVGTGFPEIDSILRFIRTNPNPPVTR</sequence>
<protein>
    <submittedName>
        <fullName evidence="1">Uncharacterized protein</fullName>
    </submittedName>
</protein>
<organism evidence="1 2">
    <name type="scientific">Rhizoctonia solani</name>
    <dbReference type="NCBI Taxonomy" id="456999"/>
    <lineage>
        <taxon>Eukaryota</taxon>
        <taxon>Fungi</taxon>
        <taxon>Dikarya</taxon>
        <taxon>Basidiomycota</taxon>
        <taxon>Agaricomycotina</taxon>
        <taxon>Agaricomycetes</taxon>
        <taxon>Cantharellales</taxon>
        <taxon>Ceratobasidiaceae</taxon>
        <taxon>Rhizoctonia</taxon>
    </lineage>
</organism>
<gene>
    <name evidence="1" type="ORF">RDB_LOCUS40</name>
</gene>
<name>A0A8H2X048_9AGAM</name>